<dbReference type="PIRSF" id="PIRSF000194">
    <property type="entry name" value="DHFR"/>
    <property type="match status" value="1"/>
</dbReference>
<comment type="caution">
    <text evidence="11">The sequence shown here is derived from an EMBL/GenBank/DDBJ whole genome shotgun (WGS) entry which is preliminary data.</text>
</comment>
<dbReference type="GO" id="GO:0004146">
    <property type="term" value="F:dihydrofolate reductase activity"/>
    <property type="evidence" value="ECO:0007669"/>
    <property type="project" value="UniProtKB-EC"/>
</dbReference>
<dbReference type="PANTHER" id="PTHR48069:SF3">
    <property type="entry name" value="DIHYDROFOLATE REDUCTASE"/>
    <property type="match status" value="1"/>
</dbReference>
<sequence>MSAPPACEPLGGCGAAGAAGRPRHVSLVVAVADNGVIGRDGDLPWSIPAELQWFKRQTMGKAMIMGRRTFRSIGRPLPGRRNIVLTRQRDWHAEGVEVAPDLDAALALVAGADEAAVIGGAEVFAQALPLADRLIWTAVHAAPEGDTVMPAVDWSAWAEVHREPHPADGTAPAYDCLIFDRRRR</sequence>
<comment type="catalytic activity">
    <reaction evidence="8">
        <text>(6S)-5,6,7,8-tetrahydrofolate + NADP(+) = 7,8-dihydrofolate + NADPH + H(+)</text>
        <dbReference type="Rhea" id="RHEA:15009"/>
        <dbReference type="ChEBI" id="CHEBI:15378"/>
        <dbReference type="ChEBI" id="CHEBI:57451"/>
        <dbReference type="ChEBI" id="CHEBI:57453"/>
        <dbReference type="ChEBI" id="CHEBI:57783"/>
        <dbReference type="ChEBI" id="CHEBI:58349"/>
        <dbReference type="EC" id="1.5.1.3"/>
    </reaction>
</comment>
<dbReference type="FunCoup" id="A0A4R2PSH6">
    <property type="interactions" value="436"/>
</dbReference>
<reference evidence="11 12" key="1">
    <citation type="submission" date="2019-03" db="EMBL/GenBank/DDBJ databases">
        <title>Genomic Encyclopedia of Type Strains, Phase IV (KMG-IV): sequencing the most valuable type-strain genomes for metagenomic binning, comparative biology and taxonomic classification.</title>
        <authorList>
            <person name="Goeker M."/>
        </authorList>
    </citation>
    <scope>NUCLEOTIDE SEQUENCE [LARGE SCALE GENOMIC DNA]</scope>
    <source>
        <strain evidence="11 12">DSM 2132</strain>
    </source>
</reference>
<feature type="domain" description="DHFR" evidence="10">
    <location>
        <begin position="24"/>
        <end position="183"/>
    </location>
</feature>
<dbReference type="Pfam" id="PF00186">
    <property type="entry name" value="DHFR_1"/>
    <property type="match status" value="1"/>
</dbReference>
<dbReference type="SUPFAM" id="SSF53597">
    <property type="entry name" value="Dihydrofolate reductase-like"/>
    <property type="match status" value="1"/>
</dbReference>
<proteinExistence type="inferred from homology"/>
<evidence type="ECO:0000256" key="7">
    <source>
        <dbReference type="ARBA" id="ARBA00025067"/>
    </source>
</evidence>
<accession>A0A4R2PSH6</accession>
<evidence type="ECO:0000256" key="5">
    <source>
        <dbReference type="ARBA" id="ARBA00022857"/>
    </source>
</evidence>
<evidence type="ECO:0000256" key="4">
    <source>
        <dbReference type="ARBA" id="ARBA00022563"/>
    </source>
</evidence>
<dbReference type="EC" id="1.5.1.3" evidence="3 8"/>
<dbReference type="InterPro" id="IPR001796">
    <property type="entry name" value="DHFR_dom"/>
</dbReference>
<dbReference type="AlphaFoldDB" id="A0A4R2PSH6"/>
<dbReference type="PRINTS" id="PR00070">
    <property type="entry name" value="DHFR"/>
</dbReference>
<keyword evidence="12" id="KW-1185">Reference proteome</keyword>
<dbReference type="PANTHER" id="PTHR48069">
    <property type="entry name" value="DIHYDROFOLATE REDUCTASE"/>
    <property type="match status" value="1"/>
</dbReference>
<keyword evidence="6 8" id="KW-0560">Oxidoreductase</keyword>
<keyword evidence="5 8" id="KW-0521">NADP</keyword>
<dbReference type="RefSeq" id="WP_132707562.1">
    <property type="nucleotide sequence ID" value="NZ_JACIGF010000002.1"/>
</dbReference>
<evidence type="ECO:0000256" key="2">
    <source>
        <dbReference type="ARBA" id="ARBA00009539"/>
    </source>
</evidence>
<organism evidence="11 12">
    <name type="scientific">Rhodothalassium salexigens DSM 2132</name>
    <dbReference type="NCBI Taxonomy" id="1188247"/>
    <lineage>
        <taxon>Bacteria</taxon>
        <taxon>Pseudomonadati</taxon>
        <taxon>Pseudomonadota</taxon>
        <taxon>Alphaproteobacteria</taxon>
        <taxon>Rhodothalassiales</taxon>
        <taxon>Rhodothalassiaceae</taxon>
        <taxon>Rhodothalassium</taxon>
    </lineage>
</organism>
<protein>
    <recommendedName>
        <fullName evidence="3 8">Dihydrofolate reductase</fullName>
        <ecNumber evidence="3 8">1.5.1.3</ecNumber>
    </recommendedName>
</protein>
<evidence type="ECO:0000256" key="9">
    <source>
        <dbReference type="RuleBase" id="RU004474"/>
    </source>
</evidence>
<dbReference type="InParanoid" id="A0A4R2PSH6"/>
<evidence type="ECO:0000256" key="8">
    <source>
        <dbReference type="PIRNR" id="PIRNR000194"/>
    </source>
</evidence>
<dbReference type="EMBL" id="SLXO01000002">
    <property type="protein sequence ID" value="TCP37908.1"/>
    <property type="molecule type" value="Genomic_DNA"/>
</dbReference>
<dbReference type="GO" id="GO:0046654">
    <property type="term" value="P:tetrahydrofolate biosynthetic process"/>
    <property type="evidence" value="ECO:0007669"/>
    <property type="project" value="UniProtKB-UniPathway"/>
</dbReference>
<dbReference type="CDD" id="cd00209">
    <property type="entry name" value="DHFR"/>
    <property type="match status" value="1"/>
</dbReference>
<dbReference type="GO" id="GO:0070401">
    <property type="term" value="F:NADP+ binding"/>
    <property type="evidence" value="ECO:0007669"/>
    <property type="project" value="UniProtKB-ARBA"/>
</dbReference>
<comment type="similarity">
    <text evidence="2 8 9">Belongs to the dihydrofolate reductase family.</text>
</comment>
<gene>
    <name evidence="11" type="ORF">EV659_102317</name>
</gene>
<dbReference type="Gene3D" id="3.40.430.10">
    <property type="entry name" value="Dihydrofolate Reductase, subunit A"/>
    <property type="match status" value="1"/>
</dbReference>
<evidence type="ECO:0000313" key="12">
    <source>
        <dbReference type="Proteomes" id="UP000295399"/>
    </source>
</evidence>
<evidence type="ECO:0000256" key="1">
    <source>
        <dbReference type="ARBA" id="ARBA00004903"/>
    </source>
</evidence>
<dbReference type="GO" id="GO:0006730">
    <property type="term" value="P:one-carbon metabolic process"/>
    <property type="evidence" value="ECO:0007669"/>
    <property type="project" value="UniProtKB-KW"/>
</dbReference>
<dbReference type="PROSITE" id="PS51330">
    <property type="entry name" value="DHFR_2"/>
    <property type="match status" value="1"/>
</dbReference>
<keyword evidence="4 8" id="KW-0554">One-carbon metabolism</keyword>
<dbReference type="Proteomes" id="UP000295399">
    <property type="component" value="Unassembled WGS sequence"/>
</dbReference>
<dbReference type="GO" id="GO:0046655">
    <property type="term" value="P:folic acid metabolic process"/>
    <property type="evidence" value="ECO:0007669"/>
    <property type="project" value="TreeGrafter"/>
</dbReference>
<dbReference type="GO" id="GO:0005829">
    <property type="term" value="C:cytosol"/>
    <property type="evidence" value="ECO:0007669"/>
    <property type="project" value="TreeGrafter"/>
</dbReference>
<dbReference type="InterPro" id="IPR017925">
    <property type="entry name" value="DHFR_CS"/>
</dbReference>
<dbReference type="InterPro" id="IPR024072">
    <property type="entry name" value="DHFR-like_dom_sf"/>
</dbReference>
<name>A0A4R2PSH6_RHOSA</name>
<dbReference type="FunFam" id="3.40.430.10:FF:000001">
    <property type="entry name" value="Dihydrofolate reductase"/>
    <property type="match status" value="1"/>
</dbReference>
<evidence type="ECO:0000259" key="10">
    <source>
        <dbReference type="PROSITE" id="PS51330"/>
    </source>
</evidence>
<comment type="function">
    <text evidence="7 8">Key enzyme in folate metabolism. Catalyzes an essential reaction for de novo glycine and purine synthesis, and for DNA precursor synthesis.</text>
</comment>
<dbReference type="GO" id="GO:0046452">
    <property type="term" value="P:dihydrofolate metabolic process"/>
    <property type="evidence" value="ECO:0007669"/>
    <property type="project" value="TreeGrafter"/>
</dbReference>
<evidence type="ECO:0000256" key="3">
    <source>
        <dbReference type="ARBA" id="ARBA00012856"/>
    </source>
</evidence>
<dbReference type="UniPathway" id="UPA00077">
    <property type="reaction ID" value="UER00158"/>
</dbReference>
<dbReference type="PROSITE" id="PS00075">
    <property type="entry name" value="DHFR_1"/>
    <property type="match status" value="1"/>
</dbReference>
<comment type="pathway">
    <text evidence="1 8">Cofactor biosynthesis; tetrahydrofolate biosynthesis; 5,6,7,8-tetrahydrofolate from 7,8-dihydrofolate: step 1/1.</text>
</comment>
<dbReference type="OrthoDB" id="9804315at2"/>
<evidence type="ECO:0000313" key="11">
    <source>
        <dbReference type="EMBL" id="TCP37908.1"/>
    </source>
</evidence>
<dbReference type="InterPro" id="IPR012259">
    <property type="entry name" value="DHFR"/>
</dbReference>
<evidence type="ECO:0000256" key="6">
    <source>
        <dbReference type="ARBA" id="ARBA00023002"/>
    </source>
</evidence>